<dbReference type="GO" id="GO:0006276">
    <property type="term" value="P:plasmid maintenance"/>
    <property type="evidence" value="ECO:0007669"/>
    <property type="project" value="InterPro"/>
</dbReference>
<dbReference type="GO" id="GO:0008657">
    <property type="term" value="F:DNA topoisomerase type II (double strand cut, ATP-hydrolyzing) inhibitor activity"/>
    <property type="evidence" value="ECO:0007669"/>
    <property type="project" value="InterPro"/>
</dbReference>
<reference evidence="8 9" key="1">
    <citation type="submission" date="2017-01" db="EMBL/GenBank/DDBJ databases">
        <authorList>
            <person name="Mah S.A."/>
            <person name="Swanson W.J."/>
            <person name="Moy G.W."/>
            <person name="Vacquier V.D."/>
        </authorList>
    </citation>
    <scope>NUCLEOTIDE SEQUENCE [LARGE SCALE GENOMIC DNA]</scope>
    <source>
        <strain evidence="8 9">M9</strain>
    </source>
</reference>
<accession>A0A1R3VUP6</accession>
<evidence type="ECO:0000313" key="8">
    <source>
        <dbReference type="EMBL" id="SIT66993.1"/>
    </source>
</evidence>
<evidence type="ECO:0000256" key="3">
    <source>
        <dbReference type="ARBA" id="ARBA00022491"/>
    </source>
</evidence>
<protein>
    <recommendedName>
        <fullName evidence="2">Toxin CcdB</fullName>
    </recommendedName>
    <alternativeName>
        <fullName evidence="7">Cytotoxic protein CcdB</fullName>
    </alternativeName>
    <alternativeName>
        <fullName evidence="6">Protein LetD</fullName>
    </alternativeName>
</protein>
<dbReference type="AlphaFoldDB" id="A0A1R3VUP6"/>
<evidence type="ECO:0000256" key="2">
    <source>
        <dbReference type="ARBA" id="ARBA00015075"/>
    </source>
</evidence>
<name>A0A1R3VUP6_9GAMM</name>
<comment type="similarity">
    <text evidence="1">Belongs to the CcdB toxin family.</text>
</comment>
<evidence type="ECO:0000313" key="9">
    <source>
        <dbReference type="Proteomes" id="UP000223759"/>
    </source>
</evidence>
<dbReference type="Gene3D" id="2.30.30.110">
    <property type="match status" value="1"/>
</dbReference>
<evidence type="ECO:0000256" key="7">
    <source>
        <dbReference type="ARBA" id="ARBA00033135"/>
    </source>
</evidence>
<keyword evidence="5" id="KW-0804">Transcription</keyword>
<evidence type="ECO:0000256" key="6">
    <source>
        <dbReference type="ARBA" id="ARBA00029628"/>
    </source>
</evidence>
<evidence type="ECO:0000256" key="5">
    <source>
        <dbReference type="ARBA" id="ARBA00023163"/>
    </source>
</evidence>
<dbReference type="InterPro" id="IPR011067">
    <property type="entry name" value="Plasmid_toxin/cell-grow_inhib"/>
</dbReference>
<dbReference type="InterPro" id="IPR002712">
    <property type="entry name" value="CcdB"/>
</dbReference>
<evidence type="ECO:0000256" key="4">
    <source>
        <dbReference type="ARBA" id="ARBA00023015"/>
    </source>
</evidence>
<dbReference type="EMBL" id="FTPK01000001">
    <property type="protein sequence ID" value="SIT66993.1"/>
    <property type="molecule type" value="Genomic_DNA"/>
</dbReference>
<sequence>MARFDVYLNTGKHAKTTPYLLDIQSDLLDELDSRVVIPLRRLSDFPQVRLPTRLTPIVAIEGKEFIIETPKMGAVPRSVLKSPISTLADEQTVITAALDFLFQGY</sequence>
<proteinExistence type="inferred from homology"/>
<dbReference type="SUPFAM" id="SSF50118">
    <property type="entry name" value="Cell growth inhibitor/plasmid maintenance toxic component"/>
    <property type="match status" value="1"/>
</dbReference>
<dbReference type="STRING" id="233100.SAMN05216526_0739"/>
<dbReference type="Proteomes" id="UP000223759">
    <property type="component" value="Unassembled WGS sequence"/>
</dbReference>
<dbReference type="OrthoDB" id="9813510at2"/>
<dbReference type="Pfam" id="PF01845">
    <property type="entry name" value="CcdB"/>
    <property type="match status" value="1"/>
</dbReference>
<keyword evidence="3" id="KW-0678">Repressor</keyword>
<keyword evidence="4" id="KW-0805">Transcription regulation</keyword>
<evidence type="ECO:0000256" key="1">
    <source>
        <dbReference type="ARBA" id="ARBA00005230"/>
    </source>
</evidence>
<gene>
    <name evidence="8" type="ORF">SAMN05216526_0739</name>
</gene>
<dbReference type="RefSeq" id="WP_076755013.1">
    <property type="nucleotide sequence ID" value="NZ_CP023018.1"/>
</dbReference>
<organism evidence="8 9">
    <name type="scientific">Ectothiorhodosinus mongolicus</name>
    <dbReference type="NCBI Taxonomy" id="233100"/>
    <lineage>
        <taxon>Bacteria</taxon>
        <taxon>Pseudomonadati</taxon>
        <taxon>Pseudomonadota</taxon>
        <taxon>Gammaproteobacteria</taxon>
        <taxon>Chromatiales</taxon>
        <taxon>Ectothiorhodospiraceae</taxon>
        <taxon>Ectothiorhodosinus</taxon>
    </lineage>
</organism>
<keyword evidence="9" id="KW-1185">Reference proteome</keyword>